<dbReference type="Gene3D" id="1.10.600.10">
    <property type="entry name" value="Farnesyl Diphosphate Synthase"/>
    <property type="match status" value="1"/>
</dbReference>
<accession>A0A848M4P8</accession>
<dbReference type="EMBL" id="JABBPN010000003">
    <property type="protein sequence ID" value="NMO95211.1"/>
    <property type="molecule type" value="Genomic_DNA"/>
</dbReference>
<dbReference type="SUPFAM" id="SSF48576">
    <property type="entry name" value="Terpenoid synthases"/>
    <property type="match status" value="1"/>
</dbReference>
<keyword evidence="2" id="KW-1185">Reference proteome</keyword>
<protein>
    <submittedName>
        <fullName evidence="1">Class 1 isoprenoid biosynthesis enzyme</fullName>
    </submittedName>
</protein>
<sequence length="317" mass="36913">MKWFESYEKDLAEVFHDCEQIISGFPPPLNESGLLYLSKFHVFEQESAKNYICYLLPFWLKDSTSLSPSVYRKLSAANIFGMLYFFIQDDIMDSSEYHHEKNNWRMQLALANLFHCEFLAIYRQLFPAESRFWHYFNLYVHEWCEGILFESRQEYFTAHTLDIAKKAAPVKLGSTAVLLLAGCDELIPQTSEMMDHVLVTLQMMDDWADWEQDLADGSYNCLLSFIRSERQLPNDYPLTEADIHQAVYLNEALSRYTAIASSIHLQLQLAAHAAPHLLNFHETLVQELESETRNIENGRQMLKHGGLHYFLSISSKK</sequence>
<evidence type="ECO:0000313" key="2">
    <source>
        <dbReference type="Proteomes" id="UP000565468"/>
    </source>
</evidence>
<dbReference type="CDD" id="cd00385">
    <property type="entry name" value="Isoprenoid_Biosyn_C1"/>
    <property type="match status" value="1"/>
</dbReference>
<organism evidence="1 2">
    <name type="scientific">Paenibacillus lemnae</name>
    <dbReference type="NCBI Taxonomy" id="1330551"/>
    <lineage>
        <taxon>Bacteria</taxon>
        <taxon>Bacillati</taxon>
        <taxon>Bacillota</taxon>
        <taxon>Bacilli</taxon>
        <taxon>Bacillales</taxon>
        <taxon>Paenibacillaceae</taxon>
        <taxon>Paenibacillus</taxon>
    </lineage>
</organism>
<dbReference type="InterPro" id="IPR008949">
    <property type="entry name" value="Isoprenoid_synthase_dom_sf"/>
</dbReference>
<dbReference type="AlphaFoldDB" id="A0A848M4P8"/>
<proteinExistence type="predicted"/>
<reference evidence="1 2" key="1">
    <citation type="submission" date="2020-04" db="EMBL/GenBank/DDBJ databases">
        <title>Paenibacillus algicola sp. nov., a novel marine bacterium producing alginate lyase.</title>
        <authorList>
            <person name="Huang H."/>
        </authorList>
    </citation>
    <scope>NUCLEOTIDE SEQUENCE [LARGE SCALE GENOMIC DNA]</scope>
    <source>
        <strain evidence="1 2">L7-75</strain>
    </source>
</reference>
<evidence type="ECO:0000313" key="1">
    <source>
        <dbReference type="EMBL" id="NMO95211.1"/>
    </source>
</evidence>
<comment type="caution">
    <text evidence="1">The sequence shown here is derived from an EMBL/GenBank/DDBJ whole genome shotgun (WGS) entry which is preliminary data.</text>
</comment>
<dbReference type="Proteomes" id="UP000565468">
    <property type="component" value="Unassembled WGS sequence"/>
</dbReference>
<name>A0A848M4P8_PAELE</name>
<gene>
    <name evidence="1" type="ORF">HII30_05330</name>
</gene>